<keyword evidence="3" id="KW-1185">Reference proteome</keyword>
<dbReference type="EMBL" id="JAULJE010000013">
    <property type="protein sequence ID" value="KAK1335936.1"/>
    <property type="molecule type" value="Genomic_DNA"/>
</dbReference>
<dbReference type="AlphaFoldDB" id="A0AA40HR51"/>
<sequence length="79" mass="8965">MVTLSDLLHLHAPRRRANRTAKKQQFIKSGVDFTSPESYPPPLSKPETPSPRRAHQELFQNFFFSFEMTDLGSTGSIST</sequence>
<organism evidence="2 3">
    <name type="scientific">Cnephaeus nilssonii</name>
    <name type="common">Northern bat</name>
    <name type="synonym">Eptesicus nilssonii</name>
    <dbReference type="NCBI Taxonomy" id="3371016"/>
    <lineage>
        <taxon>Eukaryota</taxon>
        <taxon>Metazoa</taxon>
        <taxon>Chordata</taxon>
        <taxon>Craniata</taxon>
        <taxon>Vertebrata</taxon>
        <taxon>Euteleostomi</taxon>
        <taxon>Mammalia</taxon>
        <taxon>Eutheria</taxon>
        <taxon>Laurasiatheria</taxon>
        <taxon>Chiroptera</taxon>
        <taxon>Yangochiroptera</taxon>
        <taxon>Vespertilionidae</taxon>
        <taxon>Cnephaeus</taxon>
    </lineage>
</organism>
<evidence type="ECO:0000313" key="2">
    <source>
        <dbReference type="EMBL" id="KAK1335936.1"/>
    </source>
</evidence>
<gene>
    <name evidence="2" type="ORF">QTO34_003736</name>
</gene>
<evidence type="ECO:0000256" key="1">
    <source>
        <dbReference type="SAM" id="MobiDB-lite"/>
    </source>
</evidence>
<feature type="region of interest" description="Disordered" evidence="1">
    <location>
        <begin position="15"/>
        <end position="52"/>
    </location>
</feature>
<dbReference type="Proteomes" id="UP001177744">
    <property type="component" value="Unassembled WGS sequence"/>
</dbReference>
<protein>
    <submittedName>
        <fullName evidence="2">Uncharacterized protein</fullName>
    </submittedName>
</protein>
<evidence type="ECO:0000313" key="3">
    <source>
        <dbReference type="Proteomes" id="UP001177744"/>
    </source>
</evidence>
<name>A0AA40HR51_CNENI</name>
<reference evidence="2" key="1">
    <citation type="submission" date="2023-06" db="EMBL/GenBank/DDBJ databases">
        <title>Reference genome for the Northern bat (Eptesicus nilssonii), a most northern bat species.</title>
        <authorList>
            <person name="Laine V.N."/>
            <person name="Pulliainen A.T."/>
            <person name="Lilley T.M."/>
        </authorList>
    </citation>
    <scope>NUCLEOTIDE SEQUENCE</scope>
    <source>
        <strain evidence="2">BLF_Eptnil</strain>
        <tissue evidence="2">Kidney</tissue>
    </source>
</reference>
<proteinExistence type="predicted"/>
<comment type="caution">
    <text evidence="2">The sequence shown here is derived from an EMBL/GenBank/DDBJ whole genome shotgun (WGS) entry which is preliminary data.</text>
</comment>
<accession>A0AA40HR51</accession>